<dbReference type="OrthoDB" id="5648735at2"/>
<keyword evidence="6" id="KW-1185">Reference proteome</keyword>
<evidence type="ECO:0000256" key="2">
    <source>
        <dbReference type="ARBA" id="ARBA00022801"/>
    </source>
</evidence>
<dbReference type="Gene3D" id="3.60.40.10">
    <property type="entry name" value="PPM-type phosphatase domain"/>
    <property type="match status" value="2"/>
</dbReference>
<dbReference type="EMBL" id="LN681225">
    <property type="protein sequence ID" value="CEK10777.1"/>
    <property type="molecule type" value="Genomic_DNA"/>
</dbReference>
<evidence type="ECO:0000256" key="3">
    <source>
        <dbReference type="ARBA" id="ARBA00022912"/>
    </source>
</evidence>
<dbReference type="Proteomes" id="UP000032803">
    <property type="component" value="Chromosome I"/>
</dbReference>
<dbReference type="GO" id="GO:0004722">
    <property type="term" value="F:protein serine/threonine phosphatase activity"/>
    <property type="evidence" value="ECO:0007669"/>
    <property type="project" value="UniProtKB-EC"/>
</dbReference>
<dbReference type="AlphaFoldDB" id="A0A0A8UUL7"/>
<accession>A0A0A8UUL7</accession>
<evidence type="ECO:0000259" key="4">
    <source>
        <dbReference type="PROSITE" id="PS51746"/>
    </source>
</evidence>
<dbReference type="PATRIC" id="fig|449.7.peg.3353"/>
<reference evidence="6" key="1">
    <citation type="submission" date="2014-09" db="EMBL/GenBank/DDBJ databases">
        <authorList>
            <person name="Gomez-Valero L."/>
        </authorList>
    </citation>
    <scope>NUCLEOTIDE SEQUENCE [LARGE SCALE GENOMIC DNA]</scope>
    <source>
        <strain evidence="6">ATCC35250</strain>
    </source>
</reference>
<dbReference type="InterPro" id="IPR036457">
    <property type="entry name" value="PPM-type-like_dom_sf"/>
</dbReference>
<evidence type="ECO:0000313" key="6">
    <source>
        <dbReference type="Proteomes" id="UP000032803"/>
    </source>
</evidence>
<dbReference type="RefSeq" id="WP_045106084.1">
    <property type="nucleotide sequence ID" value="NZ_LN681225.1"/>
</dbReference>
<dbReference type="PROSITE" id="PS51746">
    <property type="entry name" value="PPM_2"/>
    <property type="match status" value="1"/>
</dbReference>
<dbReference type="InterPro" id="IPR001932">
    <property type="entry name" value="PPM-type_phosphatase-like_dom"/>
</dbReference>
<organism evidence="5 6">
    <name type="scientific">Legionella hackeliae</name>
    <dbReference type="NCBI Taxonomy" id="449"/>
    <lineage>
        <taxon>Bacteria</taxon>
        <taxon>Pseudomonadati</taxon>
        <taxon>Pseudomonadota</taxon>
        <taxon>Gammaproteobacteria</taxon>
        <taxon>Legionellales</taxon>
        <taxon>Legionellaceae</taxon>
        <taxon>Legionella</taxon>
    </lineage>
</organism>
<feature type="domain" description="PPM-type phosphatase" evidence="4">
    <location>
        <begin position="21"/>
        <end position="264"/>
    </location>
</feature>
<dbReference type="Pfam" id="PF00481">
    <property type="entry name" value="PP2C"/>
    <property type="match status" value="1"/>
</dbReference>
<dbReference type="SUPFAM" id="SSF81606">
    <property type="entry name" value="PP2C-like"/>
    <property type="match status" value="2"/>
</dbReference>
<dbReference type="PANTHER" id="PTHR47992">
    <property type="entry name" value="PROTEIN PHOSPHATASE"/>
    <property type="match status" value="1"/>
</dbReference>
<name>A0A0A8UUL7_LEGHA</name>
<evidence type="ECO:0000313" key="5">
    <source>
        <dbReference type="EMBL" id="CEK10777.1"/>
    </source>
</evidence>
<dbReference type="GO" id="GO:0046872">
    <property type="term" value="F:metal ion binding"/>
    <property type="evidence" value="ECO:0007669"/>
    <property type="project" value="UniProtKB-KW"/>
</dbReference>
<dbReference type="InterPro" id="IPR000222">
    <property type="entry name" value="PP2C_BS"/>
</dbReference>
<dbReference type="STRING" id="449.LHA_1738"/>
<dbReference type="EC" id="3.1.3.16" evidence="5"/>
<keyword evidence="2 5" id="KW-0378">Hydrolase</keyword>
<dbReference type="InterPro" id="IPR015655">
    <property type="entry name" value="PP2C"/>
</dbReference>
<proteinExistence type="predicted"/>
<protein>
    <submittedName>
        <fullName evidence="5">Phosphoprotein phosphatase</fullName>
        <ecNumber evidence="5">3.1.3.16</ecNumber>
    </submittedName>
</protein>
<dbReference type="KEGG" id="lha:LHA_1738"/>
<sequence>MIEIISLPEKNDVEKENKDYKFGCFETIHVRPTQEDALAWCVLEKNTLTNLTPQEIGKRLWTTYKQLDEEVRSLSEKSGTTASTTIYDGCCSLITATLADAAAFLVSYDPQGHITGVTRLNSLTHKPNLRSEQIRVKKQGGFITYDGFAHRVNGILAVSRAIGDFGIRGINKAEKLISSNATIDITNLDALLAQKLQIITTCDGFTDAARGETKAEHENYLARALSSLNQGKPGQKTEKEIAKHLVQTAKSRSWDNISVAIQTITSGQPILLGVYDGHGGSQTSHYVAQHIVNIFIKQCALSPAEFINQPFSTDCPY</sequence>
<dbReference type="HOGENOM" id="CLU_876586_0_0_6"/>
<keyword evidence="1" id="KW-0479">Metal-binding</keyword>
<keyword evidence="3" id="KW-0904">Protein phosphatase</keyword>
<gene>
    <name evidence="5" type="ORF">LHA_1738</name>
</gene>
<evidence type="ECO:0000256" key="1">
    <source>
        <dbReference type="ARBA" id="ARBA00022723"/>
    </source>
</evidence>
<dbReference type="PROSITE" id="PS01032">
    <property type="entry name" value="PPM_1"/>
    <property type="match status" value="1"/>
</dbReference>